<proteinExistence type="predicted"/>
<accession>A0AAV2DHC5</accession>
<reference evidence="2 3" key="1">
    <citation type="submission" date="2024-04" db="EMBL/GenBank/DDBJ databases">
        <authorList>
            <person name="Fracassetti M."/>
        </authorList>
    </citation>
    <scope>NUCLEOTIDE SEQUENCE [LARGE SCALE GENOMIC DNA]</scope>
</reference>
<feature type="domain" description="KIB1-4 beta-propeller" evidence="1">
    <location>
        <begin position="260"/>
        <end position="495"/>
    </location>
</feature>
<evidence type="ECO:0000313" key="3">
    <source>
        <dbReference type="Proteomes" id="UP001497516"/>
    </source>
</evidence>
<name>A0AAV2DHC5_9ROSI</name>
<dbReference type="AlphaFoldDB" id="A0AAV2DHC5"/>
<dbReference type="Proteomes" id="UP001497516">
    <property type="component" value="Chromosome 2"/>
</dbReference>
<sequence>MWRLLPHTTKKPRVFMDDDPRKNQAYLLKCNGELISIVVGPMGEFVRILRFYERTKTWQVVQSLDDRMVFLSLTGCVATTTCDNNENDDARIRELKNTIHFPRLVLDDNHVLYSISSGQFHSLDSEYTSDDLYGTKLPLNHAWMIPTFFIPNARSKWSSRVVHHRPPKPKSDATVHPHYVIRSLTFLQNKQPGEINVSNKQAAAAQQQEAPTARPCFVFPNEEEDEDLLVDLSNNGPTVLRNTELAARLVEMIVHSTAYRTLVLVEETGCSLLDPLTMIETPLPSWELTFGFSDVLLLRRCESESVVVVFGRYRSQQGKAAAADDPVAAMLWRDGDERWTRFAIPSKRGIDTTYGVAVYRGKIYGWYTSFCFAVMEFRHDGCRIEPVSNVGFPTLLHHPGSVSFRSALVESCDELLLLVRYYQHGCYLGYKYYAGSVPIDVKAFKMDSEAMDWKIVEDLGDRAFFWSMWGCYSCCASKSGLQRNCIYYLERDDMDLYAFDYGDRTVSMPLGRSSIDIDDWPLDAIFFMWYS</sequence>
<dbReference type="EMBL" id="OZ034815">
    <property type="protein sequence ID" value="CAL1372529.1"/>
    <property type="molecule type" value="Genomic_DNA"/>
</dbReference>
<protein>
    <recommendedName>
        <fullName evidence="1">KIB1-4 beta-propeller domain-containing protein</fullName>
    </recommendedName>
</protein>
<keyword evidence="3" id="KW-1185">Reference proteome</keyword>
<gene>
    <name evidence="2" type="ORF">LTRI10_LOCUS14530</name>
</gene>
<dbReference type="PANTHER" id="PTHR33127:SF5">
    <property type="entry name" value="TRANSMEMBRANE PROTEIN"/>
    <property type="match status" value="1"/>
</dbReference>
<evidence type="ECO:0000313" key="2">
    <source>
        <dbReference type="EMBL" id="CAL1372529.1"/>
    </source>
</evidence>
<dbReference type="InterPro" id="IPR005174">
    <property type="entry name" value="KIB1-4_b-propeller"/>
</dbReference>
<organism evidence="2 3">
    <name type="scientific">Linum trigynum</name>
    <dbReference type="NCBI Taxonomy" id="586398"/>
    <lineage>
        <taxon>Eukaryota</taxon>
        <taxon>Viridiplantae</taxon>
        <taxon>Streptophyta</taxon>
        <taxon>Embryophyta</taxon>
        <taxon>Tracheophyta</taxon>
        <taxon>Spermatophyta</taxon>
        <taxon>Magnoliopsida</taxon>
        <taxon>eudicotyledons</taxon>
        <taxon>Gunneridae</taxon>
        <taxon>Pentapetalae</taxon>
        <taxon>rosids</taxon>
        <taxon>fabids</taxon>
        <taxon>Malpighiales</taxon>
        <taxon>Linaceae</taxon>
        <taxon>Linum</taxon>
    </lineage>
</organism>
<evidence type="ECO:0000259" key="1">
    <source>
        <dbReference type="Pfam" id="PF03478"/>
    </source>
</evidence>
<dbReference type="Pfam" id="PF03478">
    <property type="entry name" value="Beta-prop_KIB1-4"/>
    <property type="match status" value="1"/>
</dbReference>
<dbReference type="PANTHER" id="PTHR33127">
    <property type="entry name" value="TRANSMEMBRANE PROTEIN"/>
    <property type="match status" value="1"/>
</dbReference>